<keyword evidence="3" id="KW-1185">Reference proteome</keyword>
<organism evidence="2 3">
    <name type="scientific">Oikopleura dioica</name>
    <name type="common">Tunicate</name>
    <dbReference type="NCBI Taxonomy" id="34765"/>
    <lineage>
        <taxon>Eukaryota</taxon>
        <taxon>Metazoa</taxon>
        <taxon>Chordata</taxon>
        <taxon>Tunicata</taxon>
        <taxon>Appendicularia</taxon>
        <taxon>Copelata</taxon>
        <taxon>Oikopleuridae</taxon>
        <taxon>Oikopleura</taxon>
    </lineage>
</organism>
<protein>
    <submittedName>
        <fullName evidence="2">Oidioi.mRNA.OKI2018_I69.XSR.g14199.t1.cds</fullName>
    </submittedName>
</protein>
<dbReference type="EMBL" id="OU015569">
    <property type="protein sequence ID" value="CAG5095464.1"/>
    <property type="molecule type" value="Genomic_DNA"/>
</dbReference>
<feature type="chain" id="PRO_5045155094" evidence="1">
    <location>
        <begin position="19"/>
        <end position="153"/>
    </location>
</feature>
<keyword evidence="1" id="KW-0732">Signal</keyword>
<evidence type="ECO:0000256" key="1">
    <source>
        <dbReference type="SAM" id="SignalP"/>
    </source>
</evidence>
<accession>A0ABN7SD51</accession>
<evidence type="ECO:0000313" key="3">
    <source>
        <dbReference type="Proteomes" id="UP001158576"/>
    </source>
</evidence>
<sequence>MTLRFAFWIFAIFTCAEAVSQSEPFELELPGDELEFADPVLDIKESLILIREEQERQLEVFNQTLKGFKDEMADQIDQAYAVFNDLIQRTEVHLSKKLSRKFRAQMGDHGDFGNLEKKIERMLKSQVRRAFSRVQKDLSNEKRLETEPQTVEH</sequence>
<proteinExistence type="predicted"/>
<dbReference type="Proteomes" id="UP001158576">
    <property type="component" value="Chromosome XSR"/>
</dbReference>
<gene>
    <name evidence="2" type="ORF">OKIOD_LOCUS5757</name>
</gene>
<feature type="signal peptide" evidence="1">
    <location>
        <begin position="1"/>
        <end position="18"/>
    </location>
</feature>
<name>A0ABN7SD51_OIKDI</name>
<reference evidence="2 3" key="1">
    <citation type="submission" date="2021-04" db="EMBL/GenBank/DDBJ databases">
        <authorList>
            <person name="Bliznina A."/>
        </authorList>
    </citation>
    <scope>NUCLEOTIDE SEQUENCE [LARGE SCALE GENOMIC DNA]</scope>
</reference>
<evidence type="ECO:0000313" key="2">
    <source>
        <dbReference type="EMBL" id="CAG5095464.1"/>
    </source>
</evidence>